<evidence type="ECO:0000256" key="1">
    <source>
        <dbReference type="SAM" id="MobiDB-lite"/>
    </source>
</evidence>
<name>A0A2I0U405_LIMLA</name>
<evidence type="ECO:0000313" key="3">
    <source>
        <dbReference type="Proteomes" id="UP000233556"/>
    </source>
</evidence>
<organism evidence="2 3">
    <name type="scientific">Limosa lapponica baueri</name>
    <dbReference type="NCBI Taxonomy" id="1758121"/>
    <lineage>
        <taxon>Eukaryota</taxon>
        <taxon>Metazoa</taxon>
        <taxon>Chordata</taxon>
        <taxon>Craniata</taxon>
        <taxon>Vertebrata</taxon>
        <taxon>Euteleostomi</taxon>
        <taxon>Archelosauria</taxon>
        <taxon>Archosauria</taxon>
        <taxon>Dinosauria</taxon>
        <taxon>Saurischia</taxon>
        <taxon>Theropoda</taxon>
        <taxon>Coelurosauria</taxon>
        <taxon>Aves</taxon>
        <taxon>Neognathae</taxon>
        <taxon>Neoaves</taxon>
        <taxon>Charadriiformes</taxon>
        <taxon>Scolopacidae</taxon>
        <taxon>Limosa</taxon>
    </lineage>
</organism>
<feature type="region of interest" description="Disordered" evidence="1">
    <location>
        <begin position="40"/>
        <end position="82"/>
    </location>
</feature>
<feature type="compositionally biased region" description="Basic and acidic residues" evidence="1">
    <location>
        <begin position="40"/>
        <end position="59"/>
    </location>
</feature>
<reference evidence="3" key="1">
    <citation type="submission" date="2017-11" db="EMBL/GenBank/DDBJ databases">
        <authorList>
            <person name="Lima N.C."/>
            <person name="Parody-Merino A.M."/>
            <person name="Battley P.F."/>
            <person name="Fidler A.E."/>
            <person name="Prosdocimi F."/>
        </authorList>
    </citation>
    <scope>NUCLEOTIDE SEQUENCE [LARGE SCALE GENOMIC DNA]</scope>
</reference>
<reference evidence="3" key="2">
    <citation type="submission" date="2017-12" db="EMBL/GenBank/DDBJ databases">
        <title>Genome sequence of the Bar-tailed Godwit (Limosa lapponica baueri).</title>
        <authorList>
            <person name="Lima N.C.B."/>
            <person name="Parody-Merino A.M."/>
            <person name="Battley P.F."/>
            <person name="Fidler A.E."/>
            <person name="Prosdocimi F."/>
        </authorList>
    </citation>
    <scope>NUCLEOTIDE SEQUENCE [LARGE SCALE GENOMIC DNA]</scope>
</reference>
<evidence type="ECO:0000313" key="2">
    <source>
        <dbReference type="EMBL" id="PKU40787.1"/>
    </source>
</evidence>
<protein>
    <submittedName>
        <fullName evidence="2">Uncharacterized protein</fullName>
    </submittedName>
</protein>
<dbReference type="Proteomes" id="UP000233556">
    <property type="component" value="Unassembled WGS sequence"/>
</dbReference>
<feature type="compositionally biased region" description="Basic and acidic residues" evidence="1">
    <location>
        <begin position="67"/>
        <end position="82"/>
    </location>
</feature>
<dbReference type="EMBL" id="KZ506209">
    <property type="protein sequence ID" value="PKU40787.1"/>
    <property type="molecule type" value="Genomic_DNA"/>
</dbReference>
<gene>
    <name evidence="2" type="ORF">llap_8907</name>
</gene>
<proteinExistence type="predicted"/>
<dbReference type="AlphaFoldDB" id="A0A2I0U405"/>
<accession>A0A2I0U405</accession>
<keyword evidence="3" id="KW-1185">Reference proteome</keyword>
<sequence>MANLIRKEDCHGPARDFTSVEGLFDNLFLGNSCQFEDVLEREKEQEREKKNEREKEKEGGRKRKKEGKKEGRKERRKEERKEGRRIIKYSPFISIWN</sequence>